<dbReference type="GO" id="GO:0006351">
    <property type="term" value="P:DNA-templated transcription"/>
    <property type="evidence" value="ECO:0007669"/>
    <property type="project" value="TreeGrafter"/>
</dbReference>
<dbReference type="InterPro" id="IPR005119">
    <property type="entry name" value="LysR_subst-bd"/>
</dbReference>
<keyword evidence="4" id="KW-0804">Transcription</keyword>
<evidence type="ECO:0000256" key="4">
    <source>
        <dbReference type="ARBA" id="ARBA00023163"/>
    </source>
</evidence>
<dbReference type="EMBL" id="FCNY02000004">
    <property type="protein sequence ID" value="SAL32152.1"/>
    <property type="molecule type" value="Genomic_DNA"/>
</dbReference>
<dbReference type="Gene3D" id="3.40.190.290">
    <property type="match status" value="1"/>
</dbReference>
<evidence type="ECO:0000313" key="7">
    <source>
        <dbReference type="Proteomes" id="UP000054740"/>
    </source>
</evidence>
<organism evidence="6 7">
    <name type="scientific">Caballeronia cordobensis</name>
    <name type="common">Burkholderia cordobensis</name>
    <dbReference type="NCBI Taxonomy" id="1353886"/>
    <lineage>
        <taxon>Bacteria</taxon>
        <taxon>Pseudomonadati</taxon>
        <taxon>Pseudomonadota</taxon>
        <taxon>Betaproteobacteria</taxon>
        <taxon>Burkholderiales</taxon>
        <taxon>Burkholderiaceae</taxon>
        <taxon>Caballeronia</taxon>
    </lineage>
</organism>
<dbReference type="Proteomes" id="UP000054740">
    <property type="component" value="Unassembled WGS sequence"/>
</dbReference>
<dbReference type="PANTHER" id="PTHR30537">
    <property type="entry name" value="HTH-TYPE TRANSCRIPTIONAL REGULATOR"/>
    <property type="match status" value="1"/>
</dbReference>
<reference evidence="7" key="1">
    <citation type="submission" date="2016-01" db="EMBL/GenBank/DDBJ databases">
        <authorList>
            <person name="Peeters C."/>
        </authorList>
    </citation>
    <scope>NUCLEOTIDE SEQUENCE [LARGE SCALE GENOMIC DNA]</scope>
</reference>
<dbReference type="CDD" id="cd08422">
    <property type="entry name" value="PBP2_CrgA_like"/>
    <property type="match status" value="1"/>
</dbReference>
<protein>
    <submittedName>
        <fullName evidence="6">LysR family transcriptional regulator</fullName>
    </submittedName>
</protein>
<keyword evidence="3" id="KW-0238">DNA-binding</keyword>
<dbReference type="AlphaFoldDB" id="A0A158GJF6"/>
<dbReference type="SUPFAM" id="SSF46785">
    <property type="entry name" value="Winged helix' DNA-binding domain"/>
    <property type="match status" value="1"/>
</dbReference>
<dbReference type="PANTHER" id="PTHR30537:SF5">
    <property type="entry name" value="HTH-TYPE TRANSCRIPTIONAL ACTIVATOR TTDR-RELATED"/>
    <property type="match status" value="1"/>
</dbReference>
<evidence type="ECO:0000256" key="3">
    <source>
        <dbReference type="ARBA" id="ARBA00023125"/>
    </source>
</evidence>
<keyword evidence="2" id="KW-0805">Transcription regulation</keyword>
<dbReference type="GO" id="GO:0043565">
    <property type="term" value="F:sequence-specific DNA binding"/>
    <property type="evidence" value="ECO:0007669"/>
    <property type="project" value="TreeGrafter"/>
</dbReference>
<comment type="similarity">
    <text evidence="1">Belongs to the LysR transcriptional regulatory family.</text>
</comment>
<proteinExistence type="inferred from homology"/>
<dbReference type="GO" id="GO:0003700">
    <property type="term" value="F:DNA-binding transcription factor activity"/>
    <property type="evidence" value="ECO:0007669"/>
    <property type="project" value="InterPro"/>
</dbReference>
<evidence type="ECO:0000313" key="6">
    <source>
        <dbReference type="EMBL" id="SAL32152.1"/>
    </source>
</evidence>
<feature type="domain" description="HTH lysR-type" evidence="5">
    <location>
        <begin position="7"/>
        <end position="64"/>
    </location>
</feature>
<dbReference type="FunFam" id="1.10.10.10:FF:000001">
    <property type="entry name" value="LysR family transcriptional regulator"/>
    <property type="match status" value="1"/>
</dbReference>
<evidence type="ECO:0000259" key="5">
    <source>
        <dbReference type="PROSITE" id="PS50931"/>
    </source>
</evidence>
<dbReference type="InterPro" id="IPR036388">
    <property type="entry name" value="WH-like_DNA-bd_sf"/>
</dbReference>
<dbReference type="Pfam" id="PF00126">
    <property type="entry name" value="HTH_1"/>
    <property type="match status" value="1"/>
</dbReference>
<dbReference type="InterPro" id="IPR058163">
    <property type="entry name" value="LysR-type_TF_proteobact-type"/>
</dbReference>
<name>A0A158GJF6_CABCO</name>
<dbReference type="InterPro" id="IPR036390">
    <property type="entry name" value="WH_DNA-bd_sf"/>
</dbReference>
<dbReference type="PROSITE" id="PS50931">
    <property type="entry name" value="HTH_LYSR"/>
    <property type="match status" value="1"/>
</dbReference>
<evidence type="ECO:0000256" key="2">
    <source>
        <dbReference type="ARBA" id="ARBA00023015"/>
    </source>
</evidence>
<sequence length="307" mass="33717">MKDSAIDRLGEIQLFCAAAKAQSFTGAAAAAGVTPSAISKAVGRLENRLGLLLFHRTTRAVRLTDDGLVYYDACRLALDNIQETEHSLTAHGQPRGELKISVPPSYGIKHIVPLIPQYVERYDGKVEVAVSLSNAVADFATQDFDMTIRLGQVADSRLVGRLLNNAQLRVVASPEYLRHHPAPARPEALRDHVCLGLVMPDSGRPLPWSFAEEAKTAYEIPVRPAMTFDHPFATLACAINGGGVTQLFDFTVEDDLRDGRLVEVLAPFRPLPQPIFAVYPTNRHLSAKVRTFVDFLLERQRALGRVA</sequence>
<dbReference type="RefSeq" id="WP_053571789.1">
    <property type="nucleotide sequence ID" value="NZ_FCNY02000004.1"/>
</dbReference>
<dbReference type="InterPro" id="IPR000847">
    <property type="entry name" value="LysR_HTH_N"/>
</dbReference>
<evidence type="ECO:0000256" key="1">
    <source>
        <dbReference type="ARBA" id="ARBA00009437"/>
    </source>
</evidence>
<gene>
    <name evidence="6" type="ORF">AWB70_02096</name>
</gene>
<dbReference type="SUPFAM" id="SSF53850">
    <property type="entry name" value="Periplasmic binding protein-like II"/>
    <property type="match status" value="1"/>
</dbReference>
<dbReference type="Pfam" id="PF03466">
    <property type="entry name" value="LysR_substrate"/>
    <property type="match status" value="1"/>
</dbReference>
<dbReference type="Gene3D" id="1.10.10.10">
    <property type="entry name" value="Winged helix-like DNA-binding domain superfamily/Winged helix DNA-binding domain"/>
    <property type="match status" value="1"/>
</dbReference>
<keyword evidence="7" id="KW-1185">Reference proteome</keyword>
<accession>A0A158GJF6</accession>